<keyword evidence="2" id="KW-0560">Oxidoreductase</keyword>
<accession>A0AAD6CCU3</accession>
<dbReference type="PRINTS" id="PR00081">
    <property type="entry name" value="GDHRDH"/>
</dbReference>
<proteinExistence type="inferred from homology"/>
<dbReference type="GO" id="GO:0005737">
    <property type="term" value="C:cytoplasm"/>
    <property type="evidence" value="ECO:0007669"/>
    <property type="project" value="TreeGrafter"/>
</dbReference>
<dbReference type="GeneID" id="81596114"/>
<evidence type="ECO:0000313" key="4">
    <source>
        <dbReference type="Proteomes" id="UP001213681"/>
    </source>
</evidence>
<comment type="caution">
    <text evidence="3">The sequence shown here is derived from an EMBL/GenBank/DDBJ whole genome shotgun (WGS) entry which is preliminary data.</text>
</comment>
<dbReference type="InterPro" id="IPR036291">
    <property type="entry name" value="NAD(P)-bd_dom_sf"/>
</dbReference>
<dbReference type="PANTHER" id="PTHR44229">
    <property type="entry name" value="15-HYDROXYPROSTAGLANDIN DEHYDROGENASE [NAD(+)]"/>
    <property type="match status" value="1"/>
</dbReference>
<dbReference type="PANTHER" id="PTHR44229:SF4">
    <property type="entry name" value="15-HYDROXYPROSTAGLANDIN DEHYDROGENASE [NAD(+)]"/>
    <property type="match status" value="1"/>
</dbReference>
<evidence type="ECO:0008006" key="5">
    <source>
        <dbReference type="Google" id="ProtNLM"/>
    </source>
</evidence>
<reference evidence="3" key="1">
    <citation type="submission" date="2022-12" db="EMBL/GenBank/DDBJ databases">
        <authorList>
            <person name="Petersen C."/>
        </authorList>
    </citation>
    <scope>NUCLEOTIDE SEQUENCE</scope>
    <source>
        <strain evidence="3">IBT 16125</strain>
    </source>
</reference>
<dbReference type="Proteomes" id="UP001213681">
    <property type="component" value="Unassembled WGS sequence"/>
</dbReference>
<evidence type="ECO:0000256" key="1">
    <source>
        <dbReference type="ARBA" id="ARBA00006484"/>
    </source>
</evidence>
<dbReference type="EMBL" id="JAPVEA010000002">
    <property type="protein sequence ID" value="KAJ5460936.1"/>
    <property type="molecule type" value="Genomic_DNA"/>
</dbReference>
<comment type="similarity">
    <text evidence="1">Belongs to the short-chain dehydrogenases/reductases (SDR) family.</text>
</comment>
<name>A0AAD6CCU3_9EURO</name>
<dbReference type="InterPro" id="IPR002347">
    <property type="entry name" value="SDR_fam"/>
</dbReference>
<dbReference type="RefSeq" id="XP_056769978.1">
    <property type="nucleotide sequence ID" value="XM_056905871.1"/>
</dbReference>
<evidence type="ECO:0000256" key="2">
    <source>
        <dbReference type="ARBA" id="ARBA00023002"/>
    </source>
</evidence>
<keyword evidence="4" id="KW-1185">Reference proteome</keyword>
<gene>
    <name evidence="3" type="ORF">N7458_002488</name>
</gene>
<dbReference type="Gene3D" id="3.40.50.720">
    <property type="entry name" value="NAD(P)-binding Rossmann-like Domain"/>
    <property type="match status" value="1"/>
</dbReference>
<evidence type="ECO:0000313" key="3">
    <source>
        <dbReference type="EMBL" id="KAJ5460936.1"/>
    </source>
</evidence>
<feature type="non-terminal residue" evidence="3">
    <location>
        <position position="1"/>
    </location>
</feature>
<dbReference type="Pfam" id="PF00106">
    <property type="entry name" value="adh_short"/>
    <property type="match status" value="1"/>
</dbReference>
<sequence>MSGPVALVTGGASGIGLATTQHLLTKGWRVVIADLNKDIGVQLRDKLGEDVSFIQADVTAYADQIAMFKHAFSWGRGRLDLFAANAGIDDVQDIHMKAEMLDENGDPKPLDLRTMEVDLTAVVQGCWIYKHFARKNASPGGKIIITSSVAGLYPSPINAQYCTAKAACVQLARCIGAPFLQNENITVNAICPALIMTALCPPEIRNLFPSDQITPMTTALRAYDMILDDD</sequence>
<dbReference type="AlphaFoldDB" id="A0AAD6CCU3"/>
<dbReference type="SUPFAM" id="SSF51735">
    <property type="entry name" value="NAD(P)-binding Rossmann-fold domains"/>
    <property type="match status" value="1"/>
</dbReference>
<protein>
    <recommendedName>
        <fullName evidence="5">NAD(P)-binding protein</fullName>
    </recommendedName>
</protein>
<reference evidence="3" key="2">
    <citation type="journal article" date="2023" name="IMA Fungus">
        <title>Comparative genomic study of the Penicillium genus elucidates a diverse pangenome and 15 lateral gene transfer events.</title>
        <authorList>
            <person name="Petersen C."/>
            <person name="Sorensen T."/>
            <person name="Nielsen M.R."/>
            <person name="Sondergaard T.E."/>
            <person name="Sorensen J.L."/>
            <person name="Fitzpatrick D.A."/>
            <person name="Frisvad J.C."/>
            <person name="Nielsen K.L."/>
        </authorList>
    </citation>
    <scope>NUCLEOTIDE SEQUENCE</scope>
    <source>
        <strain evidence="3">IBT 16125</strain>
    </source>
</reference>
<dbReference type="GO" id="GO:0016616">
    <property type="term" value="F:oxidoreductase activity, acting on the CH-OH group of donors, NAD or NADP as acceptor"/>
    <property type="evidence" value="ECO:0007669"/>
    <property type="project" value="TreeGrafter"/>
</dbReference>
<organism evidence="3 4">
    <name type="scientific">Penicillium daleae</name>
    <dbReference type="NCBI Taxonomy" id="63821"/>
    <lineage>
        <taxon>Eukaryota</taxon>
        <taxon>Fungi</taxon>
        <taxon>Dikarya</taxon>
        <taxon>Ascomycota</taxon>
        <taxon>Pezizomycotina</taxon>
        <taxon>Eurotiomycetes</taxon>
        <taxon>Eurotiomycetidae</taxon>
        <taxon>Eurotiales</taxon>
        <taxon>Aspergillaceae</taxon>
        <taxon>Penicillium</taxon>
    </lineage>
</organism>